<feature type="region of interest" description="Disordered" evidence="5">
    <location>
        <begin position="703"/>
        <end position="750"/>
    </location>
</feature>
<dbReference type="PROSITE" id="PS50088">
    <property type="entry name" value="ANK_REPEAT"/>
    <property type="match status" value="2"/>
</dbReference>
<keyword evidence="2 3" id="KW-0040">ANK repeat</keyword>
<dbReference type="PANTHER" id="PTHR24178">
    <property type="entry name" value="MOLTING PROTEIN MLT-4"/>
    <property type="match status" value="1"/>
</dbReference>
<keyword evidence="4" id="KW-0175">Coiled coil</keyword>
<dbReference type="SUPFAM" id="SSF48403">
    <property type="entry name" value="Ankyrin repeat"/>
    <property type="match status" value="1"/>
</dbReference>
<feature type="compositionally biased region" description="Polar residues" evidence="5">
    <location>
        <begin position="717"/>
        <end position="730"/>
    </location>
</feature>
<comment type="caution">
    <text evidence="7">The sequence shown here is derived from an EMBL/GenBank/DDBJ whole genome shotgun (WGS) entry which is preliminary data.</text>
</comment>
<dbReference type="SMART" id="SM00248">
    <property type="entry name" value="ANK"/>
    <property type="match status" value="5"/>
</dbReference>
<feature type="region of interest" description="Disordered" evidence="5">
    <location>
        <begin position="632"/>
        <end position="664"/>
    </location>
</feature>
<evidence type="ECO:0000313" key="7">
    <source>
        <dbReference type="EMBL" id="MCZ0864051.1"/>
    </source>
</evidence>
<dbReference type="Pfam" id="PF00023">
    <property type="entry name" value="Ank"/>
    <property type="match status" value="1"/>
</dbReference>
<feature type="repeat" description="ANK" evidence="3">
    <location>
        <begin position="224"/>
        <end position="260"/>
    </location>
</feature>
<evidence type="ECO:0000256" key="6">
    <source>
        <dbReference type="SAM" id="SignalP"/>
    </source>
</evidence>
<feature type="compositionally biased region" description="Low complexity" evidence="5">
    <location>
        <begin position="736"/>
        <end position="745"/>
    </location>
</feature>
<proteinExistence type="predicted"/>
<dbReference type="EMBL" id="JAPTGG010000002">
    <property type="protein sequence ID" value="MCZ0864051.1"/>
    <property type="molecule type" value="Genomic_DNA"/>
</dbReference>
<dbReference type="PROSITE" id="PS51257">
    <property type="entry name" value="PROKAR_LIPOPROTEIN"/>
    <property type="match status" value="1"/>
</dbReference>
<organism evidence="7 8">
    <name type="scientific">Dasania phycosphaerae</name>
    <dbReference type="NCBI Taxonomy" id="2950436"/>
    <lineage>
        <taxon>Bacteria</taxon>
        <taxon>Pseudomonadati</taxon>
        <taxon>Pseudomonadota</taxon>
        <taxon>Gammaproteobacteria</taxon>
        <taxon>Cellvibrionales</taxon>
        <taxon>Spongiibacteraceae</taxon>
        <taxon>Dasania</taxon>
    </lineage>
</organism>
<keyword evidence="6" id="KW-0732">Signal</keyword>
<dbReference type="AlphaFoldDB" id="A0A9J6RHX6"/>
<feature type="coiled-coil region" evidence="4">
    <location>
        <begin position="382"/>
        <end position="419"/>
    </location>
</feature>
<evidence type="ECO:0000256" key="4">
    <source>
        <dbReference type="SAM" id="Coils"/>
    </source>
</evidence>
<reference evidence="7 8" key="1">
    <citation type="submission" date="2022-12" db="EMBL/GenBank/DDBJ databases">
        <title>Dasania phycosphaerae sp. nov., isolated from particulate material of the south coast of Korea.</title>
        <authorList>
            <person name="Jiang Y."/>
        </authorList>
    </citation>
    <scope>NUCLEOTIDE SEQUENCE [LARGE SCALE GENOMIC DNA]</scope>
    <source>
        <strain evidence="7 8">GY-19</strain>
    </source>
</reference>
<feature type="repeat" description="ANK" evidence="3">
    <location>
        <begin position="50"/>
        <end position="82"/>
    </location>
</feature>
<evidence type="ECO:0000256" key="3">
    <source>
        <dbReference type="PROSITE-ProRule" id="PRU00023"/>
    </source>
</evidence>
<keyword evidence="1" id="KW-0677">Repeat</keyword>
<dbReference type="Gene3D" id="1.25.40.20">
    <property type="entry name" value="Ankyrin repeat-containing domain"/>
    <property type="match status" value="2"/>
</dbReference>
<name>A0A9J6RHX6_9GAMM</name>
<feature type="chain" id="PRO_5039921232" evidence="6">
    <location>
        <begin position="19"/>
        <end position="869"/>
    </location>
</feature>
<dbReference type="RefSeq" id="WP_258330209.1">
    <property type="nucleotide sequence ID" value="NZ_JAPTGG010000002.1"/>
</dbReference>
<evidence type="ECO:0000313" key="8">
    <source>
        <dbReference type="Proteomes" id="UP001069090"/>
    </source>
</evidence>
<sequence length="869" mass="95829">MKPIYSALIISLFLTACALPSKLQTGIINNDTRLALQGLASGDDPNAARYRWTPLVMAAAKGQTEIVQAMLQYNADIYQKHLENYGSPMHAFVQYRPYDPSLDYCSSSIRCQDVYYDAACAAARNSHTDVLQLLIDKGFNPQKGTPHTALCAMQANDPVASLKILVSAGVKLADIPNASLMHQAAIHPSSSAETIHYLVQQGLSVEEPLHKSIFDRNQDWSAGKGVTPLFTALASAQATKRYEAIKALLDNGADPNYTSGHGDTAVKIATIIGCEPCVVQLMSAGGEMFTAEWIGWPAAQQANSLWAVKNGAFDVAMAGGAFDSISQSKRDALQQKVNKIRRRYPDLSVTPITISTGNPQQFKQYQQQYANLLPSEEGSILREKDINKRRDLQRQLRLQKQQREKVERLARQHRQQQQQEAELVVASLLQQNPPLQQTLQELGDSLAFCRYSYSLAKRLRNDYDCGFMAEGRYREYGESKSCKQAAPELAERVSDSIDCDGVYQSNNQLLRSLANADQKNVLRKKIRQAATGKWNAENVKAYYGDPEASLERMKAQAKRAHENQQEEDYQAAWAGFTNSLSTSSTPAQQQMAANFASINRQVQQVLIDQSMLQAVQRQVAQSQAQAAVTTASAHVTPAAKPSHSNSLEANRQRCEQQGGRFDANRNNCTLVNTQTTAIIQDFGANTVMQNKASYNSVAATAGAGSGAAGNGTHANPNEKQTSNSHSQSGANAVGENGTNSTGSNTDNAQDGWKWTTRLDCGHTHFDDVMPEKASVCMSARRPEWQIFWQNKPLLGGIHIALFSIENKSNVPLKFELYGRATGDMETKDFEWNVTVPAQSKRNYHGGIVQMEEPIHMIEVINLRYLEPVL</sequence>
<evidence type="ECO:0000256" key="2">
    <source>
        <dbReference type="ARBA" id="ARBA00023043"/>
    </source>
</evidence>
<dbReference type="PROSITE" id="PS50297">
    <property type="entry name" value="ANK_REP_REGION"/>
    <property type="match status" value="1"/>
</dbReference>
<keyword evidence="8" id="KW-1185">Reference proteome</keyword>
<feature type="signal peptide" evidence="6">
    <location>
        <begin position="1"/>
        <end position="18"/>
    </location>
</feature>
<evidence type="ECO:0000256" key="5">
    <source>
        <dbReference type="SAM" id="MobiDB-lite"/>
    </source>
</evidence>
<gene>
    <name evidence="7" type="ORF">O0V09_02495</name>
</gene>
<dbReference type="Proteomes" id="UP001069090">
    <property type="component" value="Unassembled WGS sequence"/>
</dbReference>
<protein>
    <submittedName>
        <fullName evidence="7">Uncharacterized protein</fullName>
    </submittedName>
</protein>
<dbReference type="InterPro" id="IPR002110">
    <property type="entry name" value="Ankyrin_rpt"/>
</dbReference>
<accession>A0A9J6RHX6</accession>
<dbReference type="InterPro" id="IPR036770">
    <property type="entry name" value="Ankyrin_rpt-contain_sf"/>
</dbReference>
<evidence type="ECO:0000256" key="1">
    <source>
        <dbReference type="ARBA" id="ARBA00022737"/>
    </source>
</evidence>